<feature type="region of interest" description="Disordered" evidence="1">
    <location>
        <begin position="127"/>
        <end position="189"/>
    </location>
</feature>
<keyword evidence="2" id="KW-0472">Membrane</keyword>
<keyword evidence="4" id="KW-1185">Reference proteome</keyword>
<reference evidence="3 4" key="1">
    <citation type="submission" date="2018-04" db="EMBL/GenBank/DDBJ databases">
        <title>Novel Campyloabacter and Helicobacter Species and Strains.</title>
        <authorList>
            <person name="Mannion A.J."/>
            <person name="Shen Z."/>
            <person name="Fox J.G."/>
        </authorList>
    </citation>
    <scope>NUCLEOTIDE SEQUENCE [LARGE SCALE GENOMIC DNA]</scope>
    <source>
        <strain evidence="3 4">MIT 99-5101</strain>
    </source>
</reference>
<accession>A0A3D8IFC4</accession>
<keyword evidence="2" id="KW-1133">Transmembrane helix</keyword>
<feature type="compositionally biased region" description="Low complexity" evidence="1">
    <location>
        <begin position="145"/>
        <end position="161"/>
    </location>
</feature>
<evidence type="ECO:0000256" key="1">
    <source>
        <dbReference type="SAM" id="MobiDB-lite"/>
    </source>
</evidence>
<comment type="caution">
    <text evidence="3">The sequence shown here is derived from an EMBL/GenBank/DDBJ whole genome shotgun (WGS) entry which is preliminary data.</text>
</comment>
<protein>
    <recommendedName>
        <fullName evidence="5">Sialidase</fullName>
    </recommendedName>
</protein>
<evidence type="ECO:0000313" key="3">
    <source>
        <dbReference type="EMBL" id="RDU63820.1"/>
    </source>
</evidence>
<dbReference type="GeneID" id="82535269"/>
<sequence>MEDIEKLKKIGAREISKHTHMALNKIQFILDSNFEALQDHTTTIGLVKILEREYNVNLQKWQEEYNEFWNNRPDQKQESLETVINFKVTHEVIKQNNSQKYLILSAIIILFLGVGFYAWTNFSDNSAKETTKEPTPIESQHTNPNVELENTENNATENIVAPATSAKDEPLSTNTSLDASASAPLNELPQVANTENTQDSIQSTPNTPTQAITTSTRKLEIVPRSNVWVGIVYLDTRKKTSLLTSNAIEIDLTRPQTIITGHGMLDLNNNGELTNYNKAEKMLFWVDEAGNFSEITLAQYNQHTRGLGW</sequence>
<evidence type="ECO:0000313" key="4">
    <source>
        <dbReference type="Proteomes" id="UP000256650"/>
    </source>
</evidence>
<proteinExistence type="predicted"/>
<dbReference type="OrthoDB" id="5372824at2"/>
<evidence type="ECO:0008006" key="5">
    <source>
        <dbReference type="Google" id="ProtNLM"/>
    </source>
</evidence>
<organism evidence="3 4">
    <name type="scientific">Helicobacter ganmani</name>
    <dbReference type="NCBI Taxonomy" id="60246"/>
    <lineage>
        <taxon>Bacteria</taxon>
        <taxon>Pseudomonadati</taxon>
        <taxon>Campylobacterota</taxon>
        <taxon>Epsilonproteobacteria</taxon>
        <taxon>Campylobacterales</taxon>
        <taxon>Helicobacteraceae</taxon>
        <taxon>Helicobacter</taxon>
    </lineage>
</organism>
<name>A0A3D8IFC4_9HELI</name>
<keyword evidence="2" id="KW-0812">Transmembrane</keyword>
<evidence type="ECO:0000256" key="2">
    <source>
        <dbReference type="SAM" id="Phobius"/>
    </source>
</evidence>
<dbReference type="EMBL" id="NXLS01000002">
    <property type="protein sequence ID" value="RDU63820.1"/>
    <property type="molecule type" value="Genomic_DNA"/>
</dbReference>
<gene>
    <name evidence="3" type="ORF">CQA43_03095</name>
</gene>
<dbReference type="RefSeq" id="WP_115551145.1">
    <property type="nucleotide sequence ID" value="NZ_CAPHNE010000012.1"/>
</dbReference>
<feature type="transmembrane region" description="Helical" evidence="2">
    <location>
        <begin position="101"/>
        <end position="119"/>
    </location>
</feature>
<dbReference type="AlphaFoldDB" id="A0A3D8IFC4"/>
<dbReference type="Proteomes" id="UP000256650">
    <property type="component" value="Unassembled WGS sequence"/>
</dbReference>